<feature type="domain" description="Rieske" evidence="5">
    <location>
        <begin position="12"/>
        <end position="122"/>
    </location>
</feature>
<dbReference type="RefSeq" id="WP_339393745.1">
    <property type="nucleotide sequence ID" value="NZ_BAAAAF010000016.1"/>
</dbReference>
<evidence type="ECO:0000313" key="7">
    <source>
        <dbReference type="Proteomes" id="UP001498238"/>
    </source>
</evidence>
<keyword evidence="2" id="KW-0479">Metal-binding</keyword>
<sequence length="124" mass="13561">MSSPAETRRDGHPVCTVDELVPGQRRIVEVEGRSIGVFNVAGRFYALHNGCPHKGGALCEGPICGTTMPTQGTDFAYGRDGSIVRCAWHGWEFDITTGEALADPKFRARRYPVRVDGDEVVIEL</sequence>
<name>A0ABN0SSA8_9MICO</name>
<evidence type="ECO:0000256" key="1">
    <source>
        <dbReference type="ARBA" id="ARBA00022714"/>
    </source>
</evidence>
<keyword evidence="1" id="KW-0001">2Fe-2S</keyword>
<gene>
    <name evidence="6" type="ORF">NCCP602_30640</name>
</gene>
<keyword evidence="7" id="KW-1185">Reference proteome</keyword>
<dbReference type="PROSITE" id="PS51296">
    <property type="entry name" value="RIESKE"/>
    <property type="match status" value="1"/>
</dbReference>
<dbReference type="Pfam" id="PF00355">
    <property type="entry name" value="Rieske"/>
    <property type="match status" value="1"/>
</dbReference>
<keyword evidence="3" id="KW-0408">Iron</keyword>
<evidence type="ECO:0000256" key="2">
    <source>
        <dbReference type="ARBA" id="ARBA00022723"/>
    </source>
</evidence>
<protein>
    <submittedName>
        <fullName evidence="6">Rieske (2Fe-2S) protein</fullName>
    </submittedName>
</protein>
<dbReference type="PANTHER" id="PTHR21496">
    <property type="entry name" value="FERREDOXIN-RELATED"/>
    <property type="match status" value="1"/>
</dbReference>
<evidence type="ECO:0000313" key="6">
    <source>
        <dbReference type="EMBL" id="GAA0037102.1"/>
    </source>
</evidence>
<dbReference type="Gene3D" id="2.102.10.10">
    <property type="entry name" value="Rieske [2Fe-2S] iron-sulphur domain"/>
    <property type="match status" value="1"/>
</dbReference>
<dbReference type="SUPFAM" id="SSF50022">
    <property type="entry name" value="ISP domain"/>
    <property type="match status" value="1"/>
</dbReference>
<reference evidence="6 7" key="1">
    <citation type="submission" date="2024-01" db="EMBL/GenBank/DDBJ databases">
        <title>Characterization of antibiotic resistant novel bacterial strains and their environmental applications.</title>
        <authorList>
            <person name="Manzoor S."/>
            <person name="Abbas S."/>
            <person name="Arshad M."/>
            <person name="Ahmed I."/>
        </authorList>
    </citation>
    <scope>NUCLEOTIDE SEQUENCE [LARGE SCALE GENOMIC DNA]</scope>
    <source>
        <strain evidence="6 7">NCCP-602</strain>
    </source>
</reference>
<proteinExistence type="predicted"/>
<evidence type="ECO:0000256" key="4">
    <source>
        <dbReference type="ARBA" id="ARBA00023014"/>
    </source>
</evidence>
<accession>A0ABN0SSA8</accession>
<evidence type="ECO:0000256" key="3">
    <source>
        <dbReference type="ARBA" id="ARBA00023004"/>
    </source>
</evidence>
<keyword evidence="4" id="KW-0411">Iron-sulfur</keyword>
<dbReference type="InterPro" id="IPR017941">
    <property type="entry name" value="Rieske_2Fe-2S"/>
</dbReference>
<dbReference type="InterPro" id="IPR036922">
    <property type="entry name" value="Rieske_2Fe-2S_sf"/>
</dbReference>
<evidence type="ECO:0000259" key="5">
    <source>
        <dbReference type="PROSITE" id="PS51296"/>
    </source>
</evidence>
<dbReference type="Proteomes" id="UP001498238">
    <property type="component" value="Unassembled WGS sequence"/>
</dbReference>
<dbReference type="PANTHER" id="PTHR21496:SF23">
    <property type="entry name" value="3-PHENYLPROPIONATE_CINNAMIC ACID DIOXYGENASE FERREDOXIN SUBUNIT"/>
    <property type="match status" value="1"/>
</dbReference>
<comment type="caution">
    <text evidence="6">The sequence shown here is derived from an EMBL/GenBank/DDBJ whole genome shotgun (WGS) entry which is preliminary data.</text>
</comment>
<organism evidence="6 7">
    <name type="scientific">Brevibacterium metallidurans</name>
    <dbReference type="NCBI Taxonomy" id="1482676"/>
    <lineage>
        <taxon>Bacteria</taxon>
        <taxon>Bacillati</taxon>
        <taxon>Actinomycetota</taxon>
        <taxon>Actinomycetes</taxon>
        <taxon>Micrococcales</taxon>
        <taxon>Brevibacteriaceae</taxon>
        <taxon>Brevibacterium</taxon>
    </lineage>
</organism>
<dbReference type="EMBL" id="BAAAAF010000016">
    <property type="protein sequence ID" value="GAA0037102.1"/>
    <property type="molecule type" value="Genomic_DNA"/>
</dbReference>